<dbReference type="Proteomes" id="UP000233556">
    <property type="component" value="Unassembled WGS sequence"/>
</dbReference>
<feature type="region of interest" description="Disordered" evidence="1">
    <location>
        <begin position="34"/>
        <end position="62"/>
    </location>
</feature>
<proteinExistence type="predicted"/>
<dbReference type="EMBL" id="KZ505660">
    <property type="protein sequence ID" value="PKU48090.1"/>
    <property type="molecule type" value="Genomic_DNA"/>
</dbReference>
<evidence type="ECO:0000256" key="2">
    <source>
        <dbReference type="SAM" id="Phobius"/>
    </source>
</evidence>
<accession>A0A2I0UPW8</accession>
<evidence type="ECO:0000313" key="3">
    <source>
        <dbReference type="EMBL" id="PKU48090.1"/>
    </source>
</evidence>
<evidence type="ECO:0000256" key="1">
    <source>
        <dbReference type="SAM" id="MobiDB-lite"/>
    </source>
</evidence>
<reference evidence="4" key="1">
    <citation type="submission" date="2017-11" db="EMBL/GenBank/DDBJ databases">
        <authorList>
            <person name="Lima N.C."/>
            <person name="Parody-Merino A.M."/>
            <person name="Battley P.F."/>
            <person name="Fidler A.E."/>
            <person name="Prosdocimi F."/>
        </authorList>
    </citation>
    <scope>NUCLEOTIDE SEQUENCE [LARGE SCALE GENOMIC DNA]</scope>
</reference>
<gene>
    <name evidence="3" type="ORF">llap_1561</name>
</gene>
<keyword evidence="2" id="KW-1133">Transmembrane helix</keyword>
<name>A0A2I0UPW8_LIMLA</name>
<sequence>MSSEEIAAPVGAQLYNTFGNYLLKTKKQKVRNSYFHVLKKKRKKKEKKTKKKKKKKKKKEKKQVMMSSCFSVLQCFSVYVVTKM</sequence>
<keyword evidence="4" id="KW-1185">Reference proteome</keyword>
<reference evidence="4" key="2">
    <citation type="submission" date="2017-12" db="EMBL/GenBank/DDBJ databases">
        <title>Genome sequence of the Bar-tailed Godwit (Limosa lapponica baueri).</title>
        <authorList>
            <person name="Lima N.C.B."/>
            <person name="Parody-Merino A.M."/>
            <person name="Battley P.F."/>
            <person name="Fidler A.E."/>
            <person name="Prosdocimi F."/>
        </authorList>
    </citation>
    <scope>NUCLEOTIDE SEQUENCE [LARGE SCALE GENOMIC DNA]</scope>
</reference>
<keyword evidence="2" id="KW-0472">Membrane</keyword>
<keyword evidence="2" id="KW-0812">Transmembrane</keyword>
<protein>
    <submittedName>
        <fullName evidence="3">Uncharacterized protein</fullName>
    </submittedName>
</protein>
<organism evidence="3 4">
    <name type="scientific">Limosa lapponica baueri</name>
    <dbReference type="NCBI Taxonomy" id="1758121"/>
    <lineage>
        <taxon>Eukaryota</taxon>
        <taxon>Metazoa</taxon>
        <taxon>Chordata</taxon>
        <taxon>Craniata</taxon>
        <taxon>Vertebrata</taxon>
        <taxon>Euteleostomi</taxon>
        <taxon>Archelosauria</taxon>
        <taxon>Archosauria</taxon>
        <taxon>Dinosauria</taxon>
        <taxon>Saurischia</taxon>
        <taxon>Theropoda</taxon>
        <taxon>Coelurosauria</taxon>
        <taxon>Aves</taxon>
        <taxon>Neognathae</taxon>
        <taxon>Neoaves</taxon>
        <taxon>Charadriiformes</taxon>
        <taxon>Scolopacidae</taxon>
        <taxon>Limosa</taxon>
    </lineage>
</organism>
<feature type="transmembrane region" description="Helical" evidence="2">
    <location>
        <begin position="64"/>
        <end position="82"/>
    </location>
</feature>
<feature type="compositionally biased region" description="Basic residues" evidence="1">
    <location>
        <begin position="37"/>
        <end position="61"/>
    </location>
</feature>
<evidence type="ECO:0000313" key="4">
    <source>
        <dbReference type="Proteomes" id="UP000233556"/>
    </source>
</evidence>
<dbReference type="AlphaFoldDB" id="A0A2I0UPW8"/>